<evidence type="ECO:0000313" key="3">
    <source>
        <dbReference type="EMBL" id="GBH30435.1"/>
    </source>
</evidence>
<proteinExistence type="predicted"/>
<dbReference type="EMBL" id="BBQY01000004">
    <property type="protein sequence ID" value="GBH30435.1"/>
    <property type="molecule type" value="Genomic_DNA"/>
</dbReference>
<evidence type="ECO:0000313" key="4">
    <source>
        <dbReference type="Proteomes" id="UP000217141"/>
    </source>
</evidence>
<gene>
    <name evidence="2" type="ORF">CJD35_00340</name>
    <name evidence="3" type="ORF">MBESOW_P1689</name>
</gene>
<feature type="signal peptide" evidence="1">
    <location>
        <begin position="1"/>
        <end position="16"/>
    </location>
</feature>
<accession>A0A401J1E7</accession>
<sequence>MIFIAPLMLLVTTAAAAPADPVGMGRKAYSQCLSAQIQPGLEKKLTLGDFQADMKKTCAAKETAFRTAIVAADKADGMSEKAAQADADDQISEYVDKITSEYEDYNAPG</sequence>
<dbReference type="Proteomes" id="UP000217141">
    <property type="component" value="Chromosome I"/>
</dbReference>
<dbReference type="AlphaFoldDB" id="A0A249MPG4"/>
<reference evidence="3 5" key="1">
    <citation type="submission" date="2014-12" db="EMBL/GenBank/DDBJ databases">
        <title>Whole genome sequencing of Sphingobium xenophagum OW59.</title>
        <authorList>
            <person name="Ohta Y."/>
            <person name="Nishi S."/>
            <person name="Hatada Y."/>
        </authorList>
    </citation>
    <scope>NUCLEOTIDE SEQUENCE [LARGE SCALE GENOMIC DNA]</scope>
    <source>
        <strain evidence="3 5">OW59</strain>
    </source>
</reference>
<dbReference type="RefSeq" id="WP_017184508.1">
    <property type="nucleotide sequence ID" value="NZ_BBQY01000004.1"/>
</dbReference>
<keyword evidence="1" id="KW-0732">Signal</keyword>
<keyword evidence="5" id="KW-1185">Reference proteome</keyword>
<evidence type="ECO:0000313" key="5">
    <source>
        <dbReference type="Proteomes" id="UP000290975"/>
    </source>
</evidence>
<evidence type="ECO:0000256" key="1">
    <source>
        <dbReference type="SAM" id="SignalP"/>
    </source>
</evidence>
<organism evidence="2 4">
    <name type="scientific">Sphingobium xenophagum</name>
    <dbReference type="NCBI Taxonomy" id="121428"/>
    <lineage>
        <taxon>Bacteria</taxon>
        <taxon>Pseudomonadati</taxon>
        <taxon>Pseudomonadota</taxon>
        <taxon>Alphaproteobacteria</taxon>
        <taxon>Sphingomonadales</taxon>
        <taxon>Sphingomonadaceae</taxon>
        <taxon>Sphingobium</taxon>
    </lineage>
</organism>
<dbReference type="Proteomes" id="UP000290975">
    <property type="component" value="Unassembled WGS sequence"/>
</dbReference>
<name>A0A249MPG4_SPHXE</name>
<reference evidence="2 4" key="2">
    <citation type="submission" date="2017-08" db="EMBL/GenBank/DDBJ databases">
        <title>Whole Genome Sequence of Sphingobium hydrophobicum C1: Insights into Adaption to the Electronic-waste Contaminated Sediment.</title>
        <authorList>
            <person name="Song D."/>
            <person name="Chen X."/>
            <person name="Xu M."/>
        </authorList>
    </citation>
    <scope>NUCLEOTIDE SEQUENCE [LARGE SCALE GENOMIC DNA]</scope>
    <source>
        <strain evidence="2 4">C1</strain>
    </source>
</reference>
<dbReference type="STRING" id="1192759.GCA_000277525_03719"/>
<accession>A0A249MPG4</accession>
<feature type="chain" id="PRO_5036033322" evidence="1">
    <location>
        <begin position="17"/>
        <end position="109"/>
    </location>
</feature>
<evidence type="ECO:0000313" key="2">
    <source>
        <dbReference type="EMBL" id="ASY43075.1"/>
    </source>
</evidence>
<dbReference type="EMBL" id="CP022745">
    <property type="protein sequence ID" value="ASY43075.1"/>
    <property type="molecule type" value="Genomic_DNA"/>
</dbReference>
<protein>
    <submittedName>
        <fullName evidence="2">Uncharacterized protein</fullName>
    </submittedName>
</protein>
<dbReference type="KEGG" id="shyd:CJD35_00340"/>